<keyword evidence="1" id="KW-1133">Transmembrane helix</keyword>
<feature type="transmembrane region" description="Helical" evidence="1">
    <location>
        <begin position="211"/>
        <end position="231"/>
    </location>
</feature>
<evidence type="ECO:0000313" key="2">
    <source>
        <dbReference type="EMBL" id="CAF9915846.1"/>
    </source>
</evidence>
<feature type="transmembrane region" description="Helical" evidence="1">
    <location>
        <begin position="376"/>
        <end position="394"/>
    </location>
</feature>
<dbReference type="AlphaFoldDB" id="A0A8H3F7U7"/>
<keyword evidence="3" id="KW-1185">Reference proteome</keyword>
<keyword evidence="1" id="KW-0812">Transmembrane</keyword>
<feature type="transmembrane region" description="Helical" evidence="1">
    <location>
        <begin position="246"/>
        <end position="265"/>
    </location>
</feature>
<dbReference type="EMBL" id="CAJPDS010000016">
    <property type="protein sequence ID" value="CAF9915846.1"/>
    <property type="molecule type" value="Genomic_DNA"/>
</dbReference>
<protein>
    <submittedName>
        <fullName evidence="2">Uncharacterized protein</fullName>
    </submittedName>
</protein>
<evidence type="ECO:0000256" key="1">
    <source>
        <dbReference type="SAM" id="Phobius"/>
    </source>
</evidence>
<comment type="caution">
    <text evidence="2">The sequence shown here is derived from an EMBL/GenBank/DDBJ whole genome shotgun (WGS) entry which is preliminary data.</text>
</comment>
<name>A0A8H3F7U7_9LECA</name>
<keyword evidence="1" id="KW-0472">Membrane</keyword>
<reference evidence="2" key="1">
    <citation type="submission" date="2021-03" db="EMBL/GenBank/DDBJ databases">
        <authorList>
            <person name="Tagirdzhanova G."/>
        </authorList>
    </citation>
    <scope>NUCLEOTIDE SEQUENCE</scope>
</reference>
<organism evidence="2 3">
    <name type="scientific">Heterodermia speciosa</name>
    <dbReference type="NCBI Taxonomy" id="116794"/>
    <lineage>
        <taxon>Eukaryota</taxon>
        <taxon>Fungi</taxon>
        <taxon>Dikarya</taxon>
        <taxon>Ascomycota</taxon>
        <taxon>Pezizomycotina</taxon>
        <taxon>Lecanoromycetes</taxon>
        <taxon>OSLEUM clade</taxon>
        <taxon>Lecanoromycetidae</taxon>
        <taxon>Caliciales</taxon>
        <taxon>Physciaceae</taxon>
        <taxon>Heterodermia</taxon>
    </lineage>
</organism>
<dbReference type="Proteomes" id="UP000664521">
    <property type="component" value="Unassembled WGS sequence"/>
</dbReference>
<feature type="transmembrane region" description="Helical" evidence="1">
    <location>
        <begin position="97"/>
        <end position="115"/>
    </location>
</feature>
<feature type="transmembrane region" description="Helical" evidence="1">
    <location>
        <begin position="121"/>
        <end position="147"/>
    </location>
</feature>
<feature type="transmembrane region" description="Helical" evidence="1">
    <location>
        <begin position="353"/>
        <end position="370"/>
    </location>
</feature>
<dbReference type="OrthoDB" id="5382699at2759"/>
<evidence type="ECO:0000313" key="3">
    <source>
        <dbReference type="Proteomes" id="UP000664521"/>
    </source>
</evidence>
<proteinExistence type="predicted"/>
<gene>
    <name evidence="2" type="ORF">HETSPECPRED_002598</name>
</gene>
<accession>A0A8H3F7U7</accession>
<sequence>MRVESPPVSRMTQVVLNLPPQLLSILLTSFAPRAYAATPRNCTSAPDKFIGNSEKHLGIGGWMSRGICVRADGIDAICYSTLEYTLENLNSLRSGEYNGAAGVLALLPTIGALLGAPTTEIWRLLTVVPFGGCIAMALSFGGAILPVRVEDYENDMGNDKMTFGSIVSLRAKWNKTKEDANESDKKLNGLVKKIEARMRQDESQRLPKGHLALGLFGMVLLFLGSQTAMVIVEQGGVLPWWCISRWWMHLWYFLVTLTAIAENWAQLPFKETWKLFLSDIPYDVTIHNGDSIITMLEKPCDSINHGLQQLASLKAGIVTFHGSQQYTRPRNAVLIMVSVINNGDERLGSLLRLFSKCTSIATFVVGTAFFASVQLLALPIAVMALTLVLAAGVFSRAITGWIISGVNQTEPMLHVIVNSTEEAQLVIKRVLSLDEHTGFQVRDNEVRKIQVEIGGHVFVEQRRVAHRTPWHVRILGVLSEPFDLRKIDMSEFVHKGSKAESSPPDFELGLLQR</sequence>